<comment type="subcellular location">
    <subcellularLocation>
        <location evidence="1">Nucleus</location>
    </subcellularLocation>
</comment>
<proteinExistence type="predicted"/>
<reference evidence="9 10" key="1">
    <citation type="journal article" date="2023" name="Plants (Basel)">
        <title>Bridging the Gap: Combining Genomics and Transcriptomics Approaches to Understand Stylosanthes scabra, an Orphan Legume from the Brazilian Caatinga.</title>
        <authorList>
            <person name="Ferreira-Neto J.R.C."/>
            <person name="da Silva M.D."/>
            <person name="Binneck E."/>
            <person name="de Melo N.F."/>
            <person name="da Silva R.H."/>
            <person name="de Melo A.L.T.M."/>
            <person name="Pandolfi V."/>
            <person name="Bustamante F.O."/>
            <person name="Brasileiro-Vidal A.C."/>
            <person name="Benko-Iseppon A.M."/>
        </authorList>
    </citation>
    <scope>NUCLEOTIDE SEQUENCE [LARGE SCALE GENOMIC DNA]</scope>
    <source>
        <tissue evidence="9">Leaves</tissue>
    </source>
</reference>
<evidence type="ECO:0000313" key="10">
    <source>
        <dbReference type="Proteomes" id="UP001341840"/>
    </source>
</evidence>
<feature type="domain" description="WRKY" evidence="8">
    <location>
        <begin position="134"/>
        <end position="200"/>
    </location>
</feature>
<feature type="coiled-coil region" evidence="6">
    <location>
        <begin position="31"/>
        <end position="65"/>
    </location>
</feature>
<dbReference type="Pfam" id="PF03106">
    <property type="entry name" value="WRKY"/>
    <property type="match status" value="1"/>
</dbReference>
<dbReference type="SUPFAM" id="SSF118290">
    <property type="entry name" value="WRKY DNA-binding domain"/>
    <property type="match status" value="1"/>
</dbReference>
<dbReference type="PANTHER" id="PTHR31429">
    <property type="entry name" value="WRKY TRANSCRIPTION FACTOR 36-RELATED"/>
    <property type="match status" value="1"/>
</dbReference>
<evidence type="ECO:0000256" key="6">
    <source>
        <dbReference type="SAM" id="Coils"/>
    </source>
</evidence>
<keyword evidence="2" id="KW-0805">Transcription regulation</keyword>
<dbReference type="InterPro" id="IPR036576">
    <property type="entry name" value="WRKY_dom_sf"/>
</dbReference>
<dbReference type="InterPro" id="IPR044810">
    <property type="entry name" value="WRKY_plant"/>
</dbReference>
<evidence type="ECO:0000259" key="8">
    <source>
        <dbReference type="PROSITE" id="PS50811"/>
    </source>
</evidence>
<keyword evidence="6" id="KW-0175">Coiled coil</keyword>
<evidence type="ECO:0000313" key="9">
    <source>
        <dbReference type="EMBL" id="MED6183316.1"/>
    </source>
</evidence>
<comment type="caution">
    <text evidence="9">The sequence shown here is derived from an EMBL/GenBank/DDBJ whole genome shotgun (WGS) entry which is preliminary data.</text>
</comment>
<dbReference type="InterPro" id="IPR003657">
    <property type="entry name" value="WRKY_dom"/>
</dbReference>
<evidence type="ECO:0000256" key="7">
    <source>
        <dbReference type="SAM" id="MobiDB-lite"/>
    </source>
</evidence>
<dbReference type="PANTHER" id="PTHR31429:SF76">
    <property type="entry name" value="WRKY FAMILY TRANSCRIPTION FACTOR-RELATED"/>
    <property type="match status" value="1"/>
</dbReference>
<evidence type="ECO:0000256" key="1">
    <source>
        <dbReference type="ARBA" id="ARBA00004123"/>
    </source>
</evidence>
<gene>
    <name evidence="9" type="ORF">PIB30_036780</name>
</gene>
<sequence length="288" mass="32485">METTCVDTSLTLNVVPLHHMGISPEVLVEELHRLSCENKKLTETLKEVYEDYLALKTKLSQLSNNNNTVSSEKEAVAAGSPTRKRKTESESCMSGYTDQCNTLTSTYEETIKRAKHEGSPNVSKIVVRTEASDTSSLYVRDGYQWRKYGQKVTRDNPSPRAYFRCSYAPNCPVKKKVQRSAEDRRMLVATYEGEHNHEQVQDPYYYSSSSLQSDHYESPTRVADLVKKSELSESVDNKNNNAEKSCMKVQRQLLAQQMATSLTKDPNFTAALATAITGRILSSPRFSQ</sequence>
<feature type="region of interest" description="Disordered" evidence="7">
    <location>
        <begin position="65"/>
        <end position="90"/>
    </location>
</feature>
<dbReference type="EMBL" id="JASCZI010181424">
    <property type="protein sequence ID" value="MED6183316.1"/>
    <property type="molecule type" value="Genomic_DNA"/>
</dbReference>
<name>A0ABU6WBL4_9FABA</name>
<dbReference type="Proteomes" id="UP001341840">
    <property type="component" value="Unassembled WGS sequence"/>
</dbReference>
<keyword evidence="5" id="KW-0539">Nucleus</keyword>
<evidence type="ECO:0000256" key="2">
    <source>
        <dbReference type="ARBA" id="ARBA00023015"/>
    </source>
</evidence>
<keyword evidence="10" id="KW-1185">Reference proteome</keyword>
<protein>
    <recommendedName>
        <fullName evidence="8">WRKY domain-containing protein</fullName>
    </recommendedName>
</protein>
<keyword evidence="3" id="KW-0238">DNA-binding</keyword>
<evidence type="ECO:0000256" key="4">
    <source>
        <dbReference type="ARBA" id="ARBA00023163"/>
    </source>
</evidence>
<dbReference type="SMART" id="SM00774">
    <property type="entry name" value="WRKY"/>
    <property type="match status" value="1"/>
</dbReference>
<evidence type="ECO:0000256" key="3">
    <source>
        <dbReference type="ARBA" id="ARBA00023125"/>
    </source>
</evidence>
<organism evidence="9 10">
    <name type="scientific">Stylosanthes scabra</name>
    <dbReference type="NCBI Taxonomy" id="79078"/>
    <lineage>
        <taxon>Eukaryota</taxon>
        <taxon>Viridiplantae</taxon>
        <taxon>Streptophyta</taxon>
        <taxon>Embryophyta</taxon>
        <taxon>Tracheophyta</taxon>
        <taxon>Spermatophyta</taxon>
        <taxon>Magnoliopsida</taxon>
        <taxon>eudicotyledons</taxon>
        <taxon>Gunneridae</taxon>
        <taxon>Pentapetalae</taxon>
        <taxon>rosids</taxon>
        <taxon>fabids</taxon>
        <taxon>Fabales</taxon>
        <taxon>Fabaceae</taxon>
        <taxon>Papilionoideae</taxon>
        <taxon>50 kb inversion clade</taxon>
        <taxon>dalbergioids sensu lato</taxon>
        <taxon>Dalbergieae</taxon>
        <taxon>Pterocarpus clade</taxon>
        <taxon>Stylosanthes</taxon>
    </lineage>
</organism>
<dbReference type="Gene3D" id="2.20.25.80">
    <property type="entry name" value="WRKY domain"/>
    <property type="match status" value="1"/>
</dbReference>
<evidence type="ECO:0000256" key="5">
    <source>
        <dbReference type="ARBA" id="ARBA00023242"/>
    </source>
</evidence>
<accession>A0ABU6WBL4</accession>
<dbReference type="PROSITE" id="PS50811">
    <property type="entry name" value="WRKY"/>
    <property type="match status" value="1"/>
</dbReference>
<keyword evidence="4" id="KW-0804">Transcription</keyword>